<organism evidence="4 5">
    <name type="scientific">Caenorhabditis japonica</name>
    <dbReference type="NCBI Taxonomy" id="281687"/>
    <lineage>
        <taxon>Eukaryota</taxon>
        <taxon>Metazoa</taxon>
        <taxon>Ecdysozoa</taxon>
        <taxon>Nematoda</taxon>
        <taxon>Chromadorea</taxon>
        <taxon>Rhabditida</taxon>
        <taxon>Rhabditina</taxon>
        <taxon>Rhabditomorpha</taxon>
        <taxon>Rhabditoidea</taxon>
        <taxon>Rhabditidae</taxon>
        <taxon>Peloderinae</taxon>
        <taxon>Caenorhabditis</taxon>
    </lineage>
</organism>
<reference evidence="4" key="2">
    <citation type="submission" date="2022-06" db="UniProtKB">
        <authorList>
            <consortium name="EnsemblMetazoa"/>
        </authorList>
    </citation>
    <scope>IDENTIFICATION</scope>
    <source>
        <strain evidence="4">DF5081</strain>
    </source>
</reference>
<feature type="region of interest" description="Disordered" evidence="1">
    <location>
        <begin position="67"/>
        <end position="95"/>
    </location>
</feature>
<keyword evidence="2" id="KW-1133">Transmembrane helix</keyword>
<evidence type="ECO:0000256" key="3">
    <source>
        <dbReference type="SAM" id="SignalP"/>
    </source>
</evidence>
<sequence>MIHKTFILVVFGAFLVAFNLVLAADNKGNMTVTQNGKVIKVTTIDSDGTETNNYGTEIIINGESIKANGSQTEVKDNPSGEESLDSGSSNTESLNSGSFNITYYLVAAVLISMVVR</sequence>
<keyword evidence="2" id="KW-0812">Transmembrane</keyword>
<feature type="compositionally biased region" description="Polar residues" evidence="1">
    <location>
        <begin position="85"/>
        <end position="95"/>
    </location>
</feature>
<dbReference type="EnsemblMetazoa" id="CJA03165.1">
    <property type="protein sequence ID" value="CJA03165.1"/>
    <property type="gene ID" value="WBGene00122369"/>
</dbReference>
<reference evidence="5" key="1">
    <citation type="submission" date="2010-08" db="EMBL/GenBank/DDBJ databases">
        <authorList>
            <consortium name="Caenorhabditis japonica Sequencing Consortium"/>
            <person name="Wilson R.K."/>
        </authorList>
    </citation>
    <scope>NUCLEOTIDE SEQUENCE [LARGE SCALE GENOMIC DNA]</scope>
    <source>
        <strain evidence="5">DF5081</strain>
    </source>
</reference>
<feature type="transmembrane region" description="Helical" evidence="2">
    <location>
        <begin position="97"/>
        <end position="115"/>
    </location>
</feature>
<keyword evidence="5" id="KW-1185">Reference proteome</keyword>
<evidence type="ECO:0000256" key="2">
    <source>
        <dbReference type="SAM" id="Phobius"/>
    </source>
</evidence>
<protein>
    <submittedName>
        <fullName evidence="4">Uncharacterized protein</fullName>
    </submittedName>
</protein>
<keyword evidence="2" id="KW-0472">Membrane</keyword>
<name>A0A8R1DJ63_CAEJA</name>
<feature type="signal peptide" evidence="3">
    <location>
        <begin position="1"/>
        <end position="23"/>
    </location>
</feature>
<accession>A0A8R1DJ63</accession>
<dbReference type="AlphaFoldDB" id="A0A8R1DJ63"/>
<evidence type="ECO:0000313" key="5">
    <source>
        <dbReference type="Proteomes" id="UP000005237"/>
    </source>
</evidence>
<evidence type="ECO:0000256" key="1">
    <source>
        <dbReference type="SAM" id="MobiDB-lite"/>
    </source>
</evidence>
<keyword evidence="3" id="KW-0732">Signal</keyword>
<evidence type="ECO:0000313" key="4">
    <source>
        <dbReference type="EnsemblMetazoa" id="CJA03165.1"/>
    </source>
</evidence>
<feature type="chain" id="PRO_5035906995" evidence="3">
    <location>
        <begin position="24"/>
        <end position="116"/>
    </location>
</feature>
<proteinExistence type="predicted"/>
<dbReference type="Proteomes" id="UP000005237">
    <property type="component" value="Unassembled WGS sequence"/>
</dbReference>